<dbReference type="SUPFAM" id="SSF100950">
    <property type="entry name" value="NagB/RpiA/CoA transferase-like"/>
    <property type="match status" value="1"/>
</dbReference>
<dbReference type="Gene3D" id="3.40.50.10420">
    <property type="entry name" value="NagB/RpiA/CoA transferase-like"/>
    <property type="match status" value="1"/>
</dbReference>
<dbReference type="AlphaFoldDB" id="A0A2N3HSD4"/>
<dbReference type="InterPro" id="IPR024185">
    <property type="entry name" value="FTHF_cligase-like_sf"/>
</dbReference>
<gene>
    <name evidence="2" type="ORF">BZG02_17605</name>
</gene>
<keyword evidence="3" id="KW-1185">Reference proteome</keyword>
<proteinExistence type="predicted"/>
<dbReference type="EMBL" id="MVDD01000019">
    <property type="protein sequence ID" value="PKQ60962.1"/>
    <property type="molecule type" value="Genomic_DNA"/>
</dbReference>
<protein>
    <recommendedName>
        <fullName evidence="1">LUD domain-containing protein</fullName>
    </recommendedName>
</protein>
<dbReference type="InterPro" id="IPR037171">
    <property type="entry name" value="NagB/RpiA_transferase-like"/>
</dbReference>
<dbReference type="InterPro" id="IPR003741">
    <property type="entry name" value="LUD_dom"/>
</dbReference>
<organism evidence="2 3">
    <name type="scientific">Labilibaculum filiforme</name>
    <dbReference type="NCBI Taxonomy" id="1940526"/>
    <lineage>
        <taxon>Bacteria</taxon>
        <taxon>Pseudomonadati</taxon>
        <taxon>Bacteroidota</taxon>
        <taxon>Bacteroidia</taxon>
        <taxon>Marinilabiliales</taxon>
        <taxon>Marinifilaceae</taxon>
        <taxon>Labilibaculum</taxon>
    </lineage>
</organism>
<reference evidence="2 3" key="1">
    <citation type="journal article" date="2017" name="Front. Microbiol.">
        <title>Labilibaculum manganireducens gen. nov., sp. nov. and Labilibaculum filiforme sp. nov., Novel Bacteroidetes Isolated from Subsurface Sediments of the Baltic Sea.</title>
        <authorList>
            <person name="Vandieken V."/>
            <person name="Marshall I.P."/>
            <person name="Niemann H."/>
            <person name="Engelen B."/>
            <person name="Cypionka H."/>
        </authorList>
    </citation>
    <scope>NUCLEOTIDE SEQUENCE [LARGE SCALE GENOMIC DNA]</scope>
    <source>
        <strain evidence="2 3">59.16B</strain>
    </source>
</reference>
<evidence type="ECO:0000313" key="3">
    <source>
        <dbReference type="Proteomes" id="UP000233535"/>
    </source>
</evidence>
<dbReference type="Proteomes" id="UP000233535">
    <property type="component" value="Unassembled WGS sequence"/>
</dbReference>
<evidence type="ECO:0000259" key="1">
    <source>
        <dbReference type="Pfam" id="PF02589"/>
    </source>
</evidence>
<comment type="caution">
    <text evidence="2">The sequence shown here is derived from an EMBL/GenBank/DDBJ whole genome shotgun (WGS) entry which is preliminary data.</text>
</comment>
<name>A0A2N3HSD4_9BACT</name>
<dbReference type="Pfam" id="PF02589">
    <property type="entry name" value="LUD_dom"/>
    <property type="match status" value="1"/>
</dbReference>
<sequence length="202" mass="22858">MEKGAWKPSILPFFGIPFVFKWGMFHLKTKGMEVKTDTQRANVIFKRDNKDLLESFLSSSNDLGHESLTVDYKLFIEAANRKNVQFEFIRLKSFRLNKSSFDISNAKNAIIEADYALADSGTLIIDTRDQDVLLTVYLAEVLHVVVPASKILYSMDDFEFIKGKRALNLGGGIASVSISTSDKENRCDSKVMRTIVYVIEDL</sequence>
<feature type="domain" description="LUD" evidence="1">
    <location>
        <begin position="104"/>
        <end position="157"/>
    </location>
</feature>
<evidence type="ECO:0000313" key="2">
    <source>
        <dbReference type="EMBL" id="PKQ60962.1"/>
    </source>
</evidence>
<accession>A0A2N3HSD4</accession>